<evidence type="ECO:0000256" key="11">
    <source>
        <dbReference type="ARBA" id="ARBA00023136"/>
    </source>
</evidence>
<feature type="compositionally biased region" description="Polar residues" evidence="19">
    <location>
        <begin position="803"/>
        <end position="818"/>
    </location>
</feature>
<keyword evidence="10 15" id="KW-0727">SH2 domain</keyword>
<evidence type="ECO:0000313" key="24">
    <source>
        <dbReference type="EMBL" id="UMM12400.1"/>
    </source>
</evidence>
<comment type="similarity">
    <text evidence="14">Belongs to the protein kinase superfamily. Tyr protein kinase family. Fes/fps subfamily.</text>
</comment>
<evidence type="ECO:0000256" key="3">
    <source>
        <dbReference type="ARBA" id="ARBA00005988"/>
    </source>
</evidence>
<evidence type="ECO:0000256" key="7">
    <source>
        <dbReference type="ARBA" id="ARBA00022741"/>
    </source>
</evidence>
<dbReference type="Proteomes" id="UP000827892">
    <property type="component" value="Chromosome I"/>
</dbReference>
<feature type="domain" description="SH2" evidence="20">
    <location>
        <begin position="27"/>
        <end position="120"/>
    </location>
</feature>
<dbReference type="GO" id="GO:0005737">
    <property type="term" value="C:cytoplasm"/>
    <property type="evidence" value="ECO:0007669"/>
    <property type="project" value="UniProtKB-SubCell"/>
</dbReference>
<dbReference type="EMBL" id="CP090891">
    <property type="protein sequence ID" value="ULU11448.1"/>
    <property type="molecule type" value="Genomic_DNA"/>
</dbReference>
<dbReference type="GO" id="GO:0005886">
    <property type="term" value="C:plasma membrane"/>
    <property type="evidence" value="ECO:0007669"/>
    <property type="project" value="UniProtKB-SubCell"/>
</dbReference>
<dbReference type="PROSITE" id="PS00109">
    <property type="entry name" value="PROTEIN_KINASE_TYR"/>
    <property type="match status" value="1"/>
</dbReference>
<comment type="catalytic activity">
    <reaction evidence="13 18">
        <text>L-tyrosyl-[protein] + ATP = O-phospho-L-tyrosyl-[protein] + ADP + H(+)</text>
        <dbReference type="Rhea" id="RHEA:10596"/>
        <dbReference type="Rhea" id="RHEA-COMP:10136"/>
        <dbReference type="Rhea" id="RHEA-COMP:20101"/>
        <dbReference type="ChEBI" id="CHEBI:15378"/>
        <dbReference type="ChEBI" id="CHEBI:30616"/>
        <dbReference type="ChEBI" id="CHEBI:46858"/>
        <dbReference type="ChEBI" id="CHEBI:61978"/>
        <dbReference type="ChEBI" id="CHEBI:456216"/>
        <dbReference type="EC" id="2.7.10.2"/>
    </reaction>
</comment>
<dbReference type="InterPro" id="IPR001245">
    <property type="entry name" value="Ser-Thr/Tyr_kinase_cat_dom"/>
</dbReference>
<evidence type="ECO:0000313" key="26">
    <source>
        <dbReference type="Proteomes" id="UP000829354"/>
    </source>
</evidence>
<feature type="region of interest" description="Disordered" evidence="19">
    <location>
        <begin position="803"/>
        <end position="826"/>
    </location>
</feature>
<keyword evidence="5" id="KW-0963">Cytoplasm</keyword>
<dbReference type="PANTHER" id="PTHR24418">
    <property type="entry name" value="TYROSINE-PROTEIN KINASE"/>
    <property type="match status" value="1"/>
</dbReference>
<keyword evidence="7 17" id="KW-0547">Nucleotide-binding</keyword>
<dbReference type="InterPro" id="IPR000834">
    <property type="entry name" value="Peptidase_M14"/>
</dbReference>
<evidence type="ECO:0000259" key="20">
    <source>
        <dbReference type="PROSITE" id="PS50001"/>
    </source>
</evidence>
<dbReference type="FunFam" id="1.10.510.10:FF:000937">
    <property type="entry name" value="Tyrosine-protein kinase"/>
    <property type="match status" value="1"/>
</dbReference>
<feature type="active site" description="Proton donor/acceptor" evidence="16">
    <location>
        <position position="761"/>
    </location>
</feature>
<evidence type="ECO:0000256" key="9">
    <source>
        <dbReference type="ARBA" id="ARBA00022840"/>
    </source>
</evidence>
<evidence type="ECO:0000256" key="17">
    <source>
        <dbReference type="PROSITE-ProRule" id="PRU10141"/>
    </source>
</evidence>
<keyword evidence="26" id="KW-1185">Reference proteome</keyword>
<evidence type="ECO:0000313" key="25">
    <source>
        <dbReference type="Proteomes" id="UP000827892"/>
    </source>
</evidence>
<evidence type="ECO:0000256" key="1">
    <source>
        <dbReference type="ARBA" id="ARBA00004202"/>
    </source>
</evidence>
<dbReference type="Pfam" id="PF07714">
    <property type="entry name" value="PK_Tyr_Ser-Thr"/>
    <property type="match status" value="1"/>
</dbReference>
<keyword evidence="11" id="KW-0472">Membrane</keyword>
<evidence type="ECO:0000256" key="13">
    <source>
        <dbReference type="ARBA" id="ARBA00051245"/>
    </source>
</evidence>
<evidence type="ECO:0000256" key="6">
    <source>
        <dbReference type="ARBA" id="ARBA00022679"/>
    </source>
</evidence>
<dbReference type="AlphaFoldDB" id="A0AAE9E1V2"/>
<proteinExistence type="inferred from homology"/>
<dbReference type="EC" id="2.7.10.2" evidence="18"/>
<dbReference type="Proteomes" id="UP000829354">
    <property type="component" value="Chromosome I"/>
</dbReference>
<dbReference type="FunFam" id="3.40.630.10:FF:000128">
    <property type="entry name" value="Protein CBG20482"/>
    <property type="match status" value="1"/>
</dbReference>
<comment type="subcellular location">
    <subcellularLocation>
        <location evidence="1">Cell membrane</location>
        <topology evidence="1">Peripheral membrane protein</topology>
    </subcellularLocation>
    <subcellularLocation>
        <location evidence="2">Cytoplasm</location>
    </subcellularLocation>
</comment>
<evidence type="ECO:0000313" key="23">
    <source>
        <dbReference type="EMBL" id="ULU11448.1"/>
    </source>
</evidence>
<dbReference type="GO" id="GO:0008270">
    <property type="term" value="F:zinc ion binding"/>
    <property type="evidence" value="ECO:0007669"/>
    <property type="project" value="InterPro"/>
</dbReference>
<gene>
    <name evidence="23" type="ORF">L3Y34_015114</name>
    <name evidence="24" type="ORF">L5515_001194</name>
</gene>
<dbReference type="PROSITE" id="PS50011">
    <property type="entry name" value="PROTEIN_KINASE_DOM"/>
    <property type="match status" value="1"/>
</dbReference>
<dbReference type="Gene3D" id="3.40.630.10">
    <property type="entry name" value="Zn peptidases"/>
    <property type="match status" value="1"/>
</dbReference>
<dbReference type="PROSITE" id="PS00107">
    <property type="entry name" value="PROTEIN_KINASE_ATP"/>
    <property type="match status" value="1"/>
</dbReference>
<dbReference type="PROSITE" id="PS52035">
    <property type="entry name" value="PEPTIDASE_M14"/>
    <property type="match status" value="1"/>
</dbReference>
<dbReference type="PRINTS" id="PR00109">
    <property type="entry name" value="TYRKINASE"/>
</dbReference>
<dbReference type="Gene3D" id="3.30.200.20">
    <property type="entry name" value="Phosphorylase Kinase, domain 1"/>
    <property type="match status" value="1"/>
</dbReference>
<dbReference type="InterPro" id="IPR020635">
    <property type="entry name" value="Tyr_kinase_cat_dom"/>
</dbReference>
<evidence type="ECO:0000256" key="5">
    <source>
        <dbReference type="ARBA" id="ARBA00022490"/>
    </source>
</evidence>
<keyword evidence="6 18" id="KW-0808">Transferase</keyword>
<evidence type="ECO:0000256" key="18">
    <source>
        <dbReference type="RuleBase" id="RU362096"/>
    </source>
</evidence>
<dbReference type="FunFam" id="3.30.505.10:FF:000101">
    <property type="entry name" value="Tyrosine-protein kinase"/>
    <property type="match status" value="1"/>
</dbReference>
<dbReference type="Pfam" id="PF00017">
    <property type="entry name" value="SH2"/>
    <property type="match status" value="1"/>
</dbReference>
<feature type="domain" description="Protein kinase" evidence="21">
    <location>
        <begin position="132"/>
        <end position="392"/>
    </location>
</feature>
<keyword evidence="12 18" id="KW-0829">Tyrosine-protein kinase</keyword>
<evidence type="ECO:0000256" key="8">
    <source>
        <dbReference type="ARBA" id="ARBA00022777"/>
    </source>
</evidence>
<dbReference type="InterPro" id="IPR008266">
    <property type="entry name" value="Tyr_kinase_AS"/>
</dbReference>
<dbReference type="Gene3D" id="1.10.510.10">
    <property type="entry name" value="Transferase(Phosphotransferase) domain 1"/>
    <property type="match status" value="1"/>
</dbReference>
<evidence type="ECO:0000256" key="12">
    <source>
        <dbReference type="ARBA" id="ARBA00023137"/>
    </source>
</evidence>
<dbReference type="Gene3D" id="3.30.505.10">
    <property type="entry name" value="SH2 domain"/>
    <property type="match status" value="1"/>
</dbReference>
<dbReference type="Pfam" id="PF00246">
    <property type="entry name" value="Peptidase_M14"/>
    <property type="match status" value="1"/>
</dbReference>
<dbReference type="GO" id="GO:0004181">
    <property type="term" value="F:metallocarboxypeptidase activity"/>
    <property type="evidence" value="ECO:0007669"/>
    <property type="project" value="InterPro"/>
</dbReference>
<feature type="region of interest" description="Disordered" evidence="19">
    <location>
        <begin position="1"/>
        <end position="27"/>
    </location>
</feature>
<dbReference type="GO" id="GO:0004715">
    <property type="term" value="F:non-membrane spanning protein tyrosine kinase activity"/>
    <property type="evidence" value="ECO:0007669"/>
    <property type="project" value="UniProtKB-EC"/>
</dbReference>
<dbReference type="InterPro" id="IPR000980">
    <property type="entry name" value="SH2"/>
</dbReference>
<sequence>MSLNGNTTSTESSAIEERQNNNNGDSWFHGVLQRQDAEELLPKHGNFLLRASEVHGKMSMILSVRYDGKLHNFGVNSDAVGNFWFEGTHREKTVEHLLQWHITNGIPITKISGVKLGSPISKPDWIIDHESVIFIKKLGEGAFGEVSLAECEIGGQKVEVAVKTMRCQMTRETRAAFMKEARLMRKYSHPHIVRIIGLAVHAHPLMIVMEMCPHGSLLSYLRKNKTKTTLSERLRFCIESADGLAYLEKKQCLHRDIAARNCLLSLTDQIKISDFGLSDDKRTEMHDDTLGKVPVKWLAPEVMQDKLYSLKSDVWAFGVLMWEIYADGADPYPGMSNLQTRAKIFCDDYRMPFPEITPPMISEIALKSCWTKLPADRSTMKFVLLKLKDLSMPVSSDKISEDRRNENHRTSSLPRCFVCAVDWAERHHHPTASSEDVSPPHLKKMFVMRSTVCLLVYLLVAVWTPQAKAGARTPFFDLTQYNDWPQFEDYVKGVAHDNPSFVQLKTIGRSREGRPLLGVRIGKPAPAGRRKIAVWLDGGNHAREWPAFHVAVYFIEKLVNGYLGDDKITKYVNTLDIYVFPVLNPDGFVYSRTSTRATIRQWRKNRAPENCTGTGPFSSDLCCEGVDLNRNYDIGFSHNNYPFNNPCSDEFQGPRPFSEPESRAVRDFVMSSEIYGRLYALVSMHTHGQLWILPYNYHKRTYPQDFKDLETLANRAADRVFAYRETKYRVGTAADMLGTATGGATDWIKKNTPTKYVYVLELPPDMKTWFAFQVKPHWLIPIGKETWLGIEVIFDQVIEETKNFQPTSEPSSNGTADSRSPRFRQL</sequence>
<dbReference type="GO" id="GO:0006508">
    <property type="term" value="P:proteolysis"/>
    <property type="evidence" value="ECO:0007669"/>
    <property type="project" value="InterPro"/>
</dbReference>
<evidence type="ECO:0000256" key="14">
    <source>
        <dbReference type="ARBA" id="ARBA00061333"/>
    </source>
</evidence>
<dbReference type="InterPro" id="IPR017441">
    <property type="entry name" value="Protein_kinase_ATP_BS"/>
</dbReference>
<evidence type="ECO:0000256" key="4">
    <source>
        <dbReference type="ARBA" id="ARBA00022475"/>
    </source>
</evidence>
<organism evidence="24 26">
    <name type="scientific">Caenorhabditis briggsae</name>
    <dbReference type="NCBI Taxonomy" id="6238"/>
    <lineage>
        <taxon>Eukaryota</taxon>
        <taxon>Metazoa</taxon>
        <taxon>Ecdysozoa</taxon>
        <taxon>Nematoda</taxon>
        <taxon>Chromadorea</taxon>
        <taxon>Rhabditida</taxon>
        <taxon>Rhabditina</taxon>
        <taxon>Rhabditomorpha</taxon>
        <taxon>Rhabditoidea</taxon>
        <taxon>Rhabditidae</taxon>
        <taxon>Peloderinae</taxon>
        <taxon>Caenorhabditis</taxon>
    </lineage>
</organism>
<keyword evidence="4" id="KW-1003">Cell membrane</keyword>
<protein>
    <recommendedName>
        <fullName evidence="18">Tyrosine-protein kinase</fullName>
        <ecNumber evidence="18">2.7.10.2</ecNumber>
    </recommendedName>
</protein>
<dbReference type="InterPro" id="IPR036860">
    <property type="entry name" value="SH2_dom_sf"/>
</dbReference>
<dbReference type="SMART" id="SM00252">
    <property type="entry name" value="SH2"/>
    <property type="match status" value="1"/>
</dbReference>
<feature type="domain" description="Peptidase M14" evidence="22">
    <location>
        <begin position="480"/>
        <end position="797"/>
    </location>
</feature>
<dbReference type="CDD" id="cd10361">
    <property type="entry name" value="SH2_Fps_family"/>
    <property type="match status" value="1"/>
</dbReference>
<dbReference type="GO" id="GO:0005524">
    <property type="term" value="F:ATP binding"/>
    <property type="evidence" value="ECO:0007669"/>
    <property type="project" value="UniProtKB-UniRule"/>
</dbReference>
<keyword evidence="9 17" id="KW-0067">ATP-binding</keyword>
<feature type="compositionally biased region" description="Polar residues" evidence="19">
    <location>
        <begin position="1"/>
        <end position="13"/>
    </location>
</feature>
<dbReference type="PROSITE" id="PS50001">
    <property type="entry name" value="SH2"/>
    <property type="match status" value="1"/>
</dbReference>
<evidence type="ECO:0000256" key="2">
    <source>
        <dbReference type="ARBA" id="ARBA00004496"/>
    </source>
</evidence>
<feature type="binding site" evidence="17">
    <location>
        <position position="163"/>
    </location>
    <ligand>
        <name>ATP</name>
        <dbReference type="ChEBI" id="CHEBI:30616"/>
    </ligand>
</feature>
<dbReference type="SMART" id="SM00631">
    <property type="entry name" value="Zn_pept"/>
    <property type="match status" value="1"/>
</dbReference>
<dbReference type="FunFam" id="3.30.200.20:FF:000194">
    <property type="entry name" value="protein-tyrosine kinase 2-beta isoform X1"/>
    <property type="match status" value="1"/>
</dbReference>
<reference evidence="23 25" key="2">
    <citation type="submission" date="2022-05" db="EMBL/GenBank/DDBJ databases">
        <title>Chromosome-level reference genomes for two strains of Caenorhabditis briggsae: an improved platform for comparative genomics.</title>
        <authorList>
            <person name="Stevens L."/>
            <person name="Andersen E.C."/>
        </authorList>
    </citation>
    <scope>NUCLEOTIDE SEQUENCE [LARGE SCALE GENOMIC DNA]</scope>
    <source>
        <strain evidence="23">QX1410_ONT</strain>
        <tissue evidence="23">Whole-organism</tissue>
    </source>
</reference>
<dbReference type="PRINTS" id="PR00765">
    <property type="entry name" value="CRBOXYPTASEA"/>
</dbReference>
<comment type="similarity">
    <text evidence="3 16">Belongs to the peptidase M14 family.</text>
</comment>
<dbReference type="InterPro" id="IPR011009">
    <property type="entry name" value="Kinase-like_dom_sf"/>
</dbReference>
<evidence type="ECO:0000256" key="15">
    <source>
        <dbReference type="PROSITE-ProRule" id="PRU00191"/>
    </source>
</evidence>
<dbReference type="SUPFAM" id="SSF56112">
    <property type="entry name" value="Protein kinase-like (PK-like)"/>
    <property type="match status" value="1"/>
</dbReference>
<reference evidence="24 26" key="1">
    <citation type="submission" date="2022-04" db="EMBL/GenBank/DDBJ databases">
        <title>Chromosome-level reference genomes for two strains of Caenorhabditis briggsae: an improved platform for comparative genomics.</title>
        <authorList>
            <person name="Stevens L."/>
            <person name="Andersen E."/>
        </authorList>
    </citation>
    <scope>NUCLEOTIDE SEQUENCE [LARGE SCALE GENOMIC DNA]</scope>
    <source>
        <strain evidence="24">VX34</strain>
        <tissue evidence="24">Whole-organism</tissue>
    </source>
</reference>
<accession>A0AAE9E1V2</accession>
<evidence type="ECO:0000256" key="16">
    <source>
        <dbReference type="PROSITE-ProRule" id="PRU01379"/>
    </source>
</evidence>
<dbReference type="SUPFAM" id="SSF53187">
    <property type="entry name" value="Zn-dependent exopeptidases"/>
    <property type="match status" value="1"/>
</dbReference>
<dbReference type="InterPro" id="IPR000719">
    <property type="entry name" value="Prot_kinase_dom"/>
</dbReference>
<name>A0AAE9E1V2_CAEBR</name>
<evidence type="ECO:0000259" key="21">
    <source>
        <dbReference type="PROSITE" id="PS50011"/>
    </source>
</evidence>
<dbReference type="CDD" id="cd00192">
    <property type="entry name" value="PTKc"/>
    <property type="match status" value="1"/>
</dbReference>
<evidence type="ECO:0000259" key="22">
    <source>
        <dbReference type="PROSITE" id="PS52035"/>
    </source>
</evidence>
<evidence type="ECO:0000256" key="19">
    <source>
        <dbReference type="SAM" id="MobiDB-lite"/>
    </source>
</evidence>
<dbReference type="SMART" id="SM00219">
    <property type="entry name" value="TyrKc"/>
    <property type="match status" value="1"/>
</dbReference>
<dbReference type="SUPFAM" id="SSF55550">
    <property type="entry name" value="SH2 domain"/>
    <property type="match status" value="1"/>
</dbReference>
<dbReference type="EMBL" id="CP092620">
    <property type="protein sequence ID" value="UMM12400.1"/>
    <property type="molecule type" value="Genomic_DNA"/>
</dbReference>
<dbReference type="InterPro" id="IPR035849">
    <property type="entry name" value="Fes/Fps/Fer_SH2"/>
</dbReference>
<dbReference type="InterPro" id="IPR050198">
    <property type="entry name" value="Non-receptor_tyrosine_kinases"/>
</dbReference>
<keyword evidence="8 18" id="KW-0418">Kinase</keyword>
<evidence type="ECO:0000256" key="10">
    <source>
        <dbReference type="ARBA" id="ARBA00022999"/>
    </source>
</evidence>